<gene>
    <name evidence="1" type="ordered locus">Deipr_2471</name>
</gene>
<protein>
    <submittedName>
        <fullName evidence="1">Uncharacterized protein</fullName>
    </submittedName>
</protein>
<accession>F0RQM9</accession>
<dbReference type="EMBL" id="CP002538">
    <property type="protein sequence ID" value="ADY27588.1"/>
    <property type="molecule type" value="Genomic_DNA"/>
</dbReference>
<dbReference type="AlphaFoldDB" id="F0RQM9"/>
<proteinExistence type="predicted"/>
<geneLocation type="plasmid" evidence="1 2">
    <name>pDEIPR02</name>
</geneLocation>
<reference evidence="1 2" key="2">
    <citation type="journal article" date="2012" name="Stand. Genomic Sci.">
        <title>Complete genome sequence of the orange-red pigmented, radioresistant Deinococcus proteolyticus type strain (MRP(T)).</title>
        <authorList>
            <person name="Copeland A."/>
            <person name="Zeytun A."/>
            <person name="Yassawong M."/>
            <person name="Nolan M."/>
            <person name="Lucas S."/>
            <person name="Hammon N."/>
            <person name="Deshpande S."/>
            <person name="Cheng J.F."/>
            <person name="Han C."/>
            <person name="Tapia R."/>
            <person name="Goodwin L.A."/>
            <person name="Pitluck S."/>
            <person name="Mavromatis K."/>
            <person name="Liolios K."/>
            <person name="Pagani I."/>
            <person name="Ivanova N."/>
            <person name="Mikhailova N."/>
            <person name="Pati A."/>
            <person name="Chen A."/>
            <person name="Palaniappan K."/>
            <person name="Land M."/>
            <person name="Hauser L."/>
            <person name="Jeffries C.D."/>
            <person name="Brambilla E.M."/>
            <person name="Rohde M."/>
            <person name="Sikorski J."/>
            <person name="Pukall R."/>
            <person name="Goker M."/>
            <person name="Detter J.C."/>
            <person name="Woyke T."/>
            <person name="Bristow J."/>
            <person name="Eisen J.A."/>
            <person name="Markowitz V."/>
            <person name="Hugenholtz P."/>
            <person name="Kyrpides N.C."/>
            <person name="Klenk H.P."/>
            <person name="Lapidus A."/>
        </authorList>
    </citation>
    <scope>NUCLEOTIDE SEQUENCE [LARGE SCALE GENOMIC DNA]</scope>
    <source>
        <strain evidence="2">ATCC 35074 / DSM 20540 / JCM 6276 / NBRC 101906 / NCIMB 13154 / VKM Ac-1939 / CCM 2703 / MRP</strain>
        <plasmid evidence="2">Plasmid pDEIPR02</plasmid>
    </source>
</reference>
<reference evidence="2" key="1">
    <citation type="submission" date="2011-02" db="EMBL/GenBank/DDBJ databases">
        <title>The complete sequence of plasmid2 of Deinococcus proteolyticus DSM 20540.</title>
        <authorList>
            <consortium name="US DOE Joint Genome Institute (JGI-PGF)"/>
            <person name="Lucas S."/>
            <person name="Copeland A."/>
            <person name="Lapidus A."/>
            <person name="Bruce D."/>
            <person name="Goodwin L."/>
            <person name="Pitluck S."/>
            <person name="Kyrpides N."/>
            <person name="Mavromatis K."/>
            <person name="Pagani I."/>
            <person name="Ivanova N."/>
            <person name="Ovchinnikova G."/>
            <person name="Zeytun A."/>
            <person name="Detter J.C."/>
            <person name="Han C."/>
            <person name="Land M."/>
            <person name="Hauser L."/>
            <person name="Markowitz V."/>
            <person name="Cheng J.-F."/>
            <person name="Hugenholtz P."/>
            <person name="Woyke T."/>
            <person name="Wu D."/>
            <person name="Pukall R."/>
            <person name="Steenblock K."/>
            <person name="Brambilla E."/>
            <person name="Klenk H.-P."/>
            <person name="Eisen J.A."/>
        </authorList>
    </citation>
    <scope>NUCLEOTIDE SEQUENCE [LARGE SCALE GENOMIC DNA]</scope>
    <source>
        <strain evidence="2">ATCC 35074 / DSM 20540 / JCM 6276 / NBRC 101906 / NCIMB 13154 / VKM Ac-1939 / CCM 2703 / MRP</strain>
        <plasmid evidence="2">Plasmid pDEIPR02</plasmid>
    </source>
</reference>
<dbReference type="RefSeq" id="WP_013615942.1">
    <property type="nucleotide sequence ID" value="NC_015162.1"/>
</dbReference>
<dbReference type="Proteomes" id="UP000007718">
    <property type="component" value="Plasmid pDEIPR02"/>
</dbReference>
<keyword evidence="1" id="KW-0614">Plasmid</keyword>
<sequence length="144" mass="16061">MSRRKHPKLRNIRKVMSSPARDLYIDGVPLEDAAWRYAAWALKTMHGYSDAEAAAEVNHRGIRLMLSGNGGCLACRQQAQVIGVFAGTEKANRHERIIVYLLCPQCGEQLRNPDFARDLEQQLLAATSTKPENEPPGHGQRVQA</sequence>
<organism evidence="1 2">
    <name type="scientific">Deinococcus proteolyticus (strain ATCC 35074 / DSM 20540 / JCM 6276 / NBRC 101906 / NCIMB 13154 / VKM Ac-1939 / CCM 2703 / MRP)</name>
    <dbReference type="NCBI Taxonomy" id="693977"/>
    <lineage>
        <taxon>Bacteria</taxon>
        <taxon>Thermotogati</taxon>
        <taxon>Deinococcota</taxon>
        <taxon>Deinococci</taxon>
        <taxon>Deinococcales</taxon>
        <taxon>Deinococcaceae</taxon>
        <taxon>Deinococcus</taxon>
    </lineage>
</organism>
<name>F0RQM9_DEIPM</name>
<dbReference type="HOGENOM" id="CLU_1802970_0_0_0"/>
<evidence type="ECO:0000313" key="2">
    <source>
        <dbReference type="Proteomes" id="UP000007718"/>
    </source>
</evidence>
<dbReference type="KEGG" id="dpt:Deipr_2471"/>
<evidence type="ECO:0000313" key="1">
    <source>
        <dbReference type="EMBL" id="ADY27588.1"/>
    </source>
</evidence>
<keyword evidence="2" id="KW-1185">Reference proteome</keyword>